<protein>
    <submittedName>
        <fullName evidence="2">Uncharacterized protein</fullName>
    </submittedName>
</protein>
<sequence length="52" mass="5959">MYPLTFKTSSMTQSIVNNSGKLKNIYPLFKLYTHLLLLFVYSLGVKGLNTLF</sequence>
<organism evidence="2 3">
    <name type="scientific">lymphocystis disease virus-China</name>
    <dbReference type="NCBI Taxonomy" id="256729"/>
    <lineage>
        <taxon>Viruses</taxon>
        <taxon>Varidnaviria</taxon>
        <taxon>Bamfordvirae</taxon>
        <taxon>Nucleocytoviricota</taxon>
        <taxon>Megaviricetes</taxon>
        <taxon>Pimascovirales</taxon>
        <taxon>Pimascovirales incertae sedis</taxon>
        <taxon>Iridoviridae</taxon>
        <taxon>Alphairidovirinae</taxon>
        <taxon>Lymphocystivirus</taxon>
        <taxon>Lymphocystivirus paralichthys1</taxon>
        <taxon>Lymphocystis disease virus 2</taxon>
    </lineage>
</organism>
<keyword evidence="3" id="KW-1185">Reference proteome</keyword>
<dbReference type="Proteomes" id="UP000106699">
    <property type="component" value="Segment"/>
</dbReference>
<reference evidence="2 3" key="1">
    <citation type="journal article" date="2004" name="J. Virol.">
        <title>Complete genome sequence of lymphocystis disease virus isolated from China.</title>
        <authorList>
            <person name="Zhang Q.Y."/>
            <person name="Xiao F."/>
            <person name="Xie J."/>
            <person name="Li Z.Q."/>
            <person name="Gui J.F."/>
        </authorList>
    </citation>
    <scope>NUCLEOTIDE SEQUENCE [LARGE SCALE GENOMIC DNA]</scope>
</reference>
<proteinExistence type="predicted"/>
<dbReference type="KEGG" id="vg:2978965"/>
<evidence type="ECO:0000256" key="1">
    <source>
        <dbReference type="SAM" id="Phobius"/>
    </source>
</evidence>
<evidence type="ECO:0000313" key="2">
    <source>
        <dbReference type="EMBL" id="AAU10968.1"/>
    </source>
</evidence>
<dbReference type="EMBL" id="AY380826">
    <property type="protein sequence ID" value="AAU10968.1"/>
    <property type="molecule type" value="Genomic_DNA"/>
</dbReference>
<keyword evidence="1" id="KW-0812">Transmembrane</keyword>
<feature type="transmembrane region" description="Helical" evidence="1">
    <location>
        <begin position="31"/>
        <end position="48"/>
    </location>
</feature>
<dbReference type="RefSeq" id="YP_073629.1">
    <property type="nucleotide sequence ID" value="NC_005902.1"/>
</dbReference>
<name>Q677Y9_9VIRU</name>
<evidence type="ECO:0000313" key="3">
    <source>
        <dbReference type="Proteomes" id="UP000106699"/>
    </source>
</evidence>
<accession>Q677Y9</accession>
<keyword evidence="1" id="KW-0472">Membrane</keyword>
<dbReference type="GeneID" id="2978965"/>
<keyword evidence="1" id="KW-1133">Transmembrane helix</keyword>